<evidence type="ECO:0000313" key="2">
    <source>
        <dbReference type="EMBL" id="MCW1922033.1"/>
    </source>
</evidence>
<dbReference type="RefSeq" id="WP_264486143.1">
    <property type="nucleotide sequence ID" value="NZ_JAPDDT010000002.1"/>
</dbReference>
<comment type="caution">
    <text evidence="2">The sequence shown here is derived from an EMBL/GenBank/DDBJ whole genome shotgun (WGS) entry which is preliminary data.</text>
</comment>
<keyword evidence="3" id="KW-1185">Reference proteome</keyword>
<comment type="similarity">
    <text evidence="1">Belongs to the phD/YefM antitoxin family.</text>
</comment>
<evidence type="ECO:0000313" key="3">
    <source>
        <dbReference type="Proteomes" id="UP001320876"/>
    </source>
</evidence>
<gene>
    <name evidence="2" type="ORF">OKA05_05680</name>
</gene>
<proteinExistence type="inferred from homology"/>
<dbReference type="InterPro" id="IPR036165">
    <property type="entry name" value="YefM-like_sf"/>
</dbReference>
<dbReference type="Proteomes" id="UP001320876">
    <property type="component" value="Unassembled WGS sequence"/>
</dbReference>
<dbReference type="EMBL" id="JAPDDT010000002">
    <property type="protein sequence ID" value="MCW1922033.1"/>
    <property type="molecule type" value="Genomic_DNA"/>
</dbReference>
<dbReference type="NCBIfam" id="TIGR01552">
    <property type="entry name" value="phd_fam"/>
    <property type="match status" value="1"/>
</dbReference>
<accession>A0ABT3GF17</accession>
<dbReference type="SUPFAM" id="SSF143120">
    <property type="entry name" value="YefM-like"/>
    <property type="match status" value="1"/>
</dbReference>
<sequence>MNVRQISISEFKAHCTEEIREVEKGDLVLELTRHGKTVAMVLPPSAAPSAPTLEDWVGSGRGTVTFAPGYDPAASAFDPGDWES</sequence>
<reference evidence="2 3" key="1">
    <citation type="submission" date="2022-10" db="EMBL/GenBank/DDBJ databases">
        <title>Luteolibacter arcticus strain CCTCC AB 2014275, whole genome shotgun sequencing project.</title>
        <authorList>
            <person name="Zhao G."/>
            <person name="Shen L."/>
        </authorList>
    </citation>
    <scope>NUCLEOTIDE SEQUENCE [LARGE SCALE GENOMIC DNA]</scope>
    <source>
        <strain evidence="2 3">CCTCC AB 2014275</strain>
    </source>
</reference>
<name>A0ABT3GF17_9BACT</name>
<evidence type="ECO:0000256" key="1">
    <source>
        <dbReference type="ARBA" id="ARBA00009981"/>
    </source>
</evidence>
<organism evidence="2 3">
    <name type="scientific">Luteolibacter arcticus</name>
    <dbReference type="NCBI Taxonomy" id="1581411"/>
    <lineage>
        <taxon>Bacteria</taxon>
        <taxon>Pseudomonadati</taxon>
        <taxon>Verrucomicrobiota</taxon>
        <taxon>Verrucomicrobiia</taxon>
        <taxon>Verrucomicrobiales</taxon>
        <taxon>Verrucomicrobiaceae</taxon>
        <taxon>Luteolibacter</taxon>
    </lineage>
</organism>
<protein>
    <submittedName>
        <fullName evidence="2">Type II toxin-antitoxin system Phd/YefM family antitoxin</fullName>
    </submittedName>
</protein>
<dbReference type="Gene3D" id="3.40.1620.10">
    <property type="entry name" value="YefM-like domain"/>
    <property type="match status" value="1"/>
</dbReference>